<dbReference type="PANTHER" id="PTHR42796:SF4">
    <property type="entry name" value="FUMARYLACETOACETATE HYDROLASE DOMAIN-CONTAINING PROTEIN 2A"/>
    <property type="match status" value="1"/>
</dbReference>
<dbReference type="KEGG" id="aol:S58_25630"/>
<dbReference type="eggNOG" id="COG0179">
    <property type="taxonomic scope" value="Bacteria"/>
</dbReference>
<comment type="similarity">
    <text evidence="1">Belongs to the FAH family.</text>
</comment>
<keyword evidence="4" id="KW-0413">Isomerase</keyword>
<dbReference type="RefSeq" id="WP_015665691.1">
    <property type="nucleotide sequence ID" value="NC_020453.1"/>
</dbReference>
<dbReference type="PANTHER" id="PTHR42796">
    <property type="entry name" value="FUMARYLACETOACETATE HYDROLASE DOMAIN-CONTAINING PROTEIN 2A-RELATED"/>
    <property type="match status" value="1"/>
</dbReference>
<keyword evidence="2" id="KW-0479">Metal-binding</keyword>
<evidence type="ECO:0000313" key="5">
    <source>
        <dbReference type="Proteomes" id="UP000011841"/>
    </source>
</evidence>
<gene>
    <name evidence="4" type="ORF">S58_25630</name>
</gene>
<dbReference type="EMBL" id="AP012603">
    <property type="protein sequence ID" value="BAM88569.1"/>
    <property type="molecule type" value="Genomic_DNA"/>
</dbReference>
<dbReference type="FunFam" id="3.90.850.10:FF:000008">
    <property type="entry name" value="FAA hydrolase family protein"/>
    <property type="match status" value="1"/>
</dbReference>
<dbReference type="SUPFAM" id="SSF56529">
    <property type="entry name" value="FAH"/>
    <property type="match status" value="1"/>
</dbReference>
<evidence type="ECO:0000313" key="4">
    <source>
        <dbReference type="EMBL" id="BAM88569.1"/>
    </source>
</evidence>
<dbReference type="PATRIC" id="fig|1245469.3.peg.2628"/>
<accession>M4Z5L4</accession>
<dbReference type="InterPro" id="IPR051121">
    <property type="entry name" value="FAH"/>
</dbReference>
<dbReference type="Proteomes" id="UP000011841">
    <property type="component" value="Chromosome"/>
</dbReference>
<dbReference type="GO" id="GO:0046872">
    <property type="term" value="F:metal ion binding"/>
    <property type="evidence" value="ECO:0007669"/>
    <property type="project" value="UniProtKB-KW"/>
</dbReference>
<dbReference type="Pfam" id="PF01557">
    <property type="entry name" value="FAA_hydrolase"/>
    <property type="match status" value="1"/>
</dbReference>
<dbReference type="HOGENOM" id="CLU_028458_3_0_5"/>
<organism evidence="4 5">
    <name type="scientific">Bradyrhizobium oligotrophicum S58</name>
    <dbReference type="NCBI Taxonomy" id="1245469"/>
    <lineage>
        <taxon>Bacteria</taxon>
        <taxon>Pseudomonadati</taxon>
        <taxon>Pseudomonadota</taxon>
        <taxon>Alphaproteobacteria</taxon>
        <taxon>Hyphomicrobiales</taxon>
        <taxon>Nitrobacteraceae</taxon>
        <taxon>Bradyrhizobium</taxon>
    </lineage>
</organism>
<evidence type="ECO:0000259" key="3">
    <source>
        <dbReference type="Pfam" id="PF01557"/>
    </source>
</evidence>
<dbReference type="InterPro" id="IPR011234">
    <property type="entry name" value="Fumarylacetoacetase-like_C"/>
</dbReference>
<dbReference type="GeneID" id="301816450"/>
<protein>
    <submittedName>
        <fullName evidence="4">Bifunctional enzyme with isomerase/decarboxylase activity</fullName>
    </submittedName>
</protein>
<dbReference type="InterPro" id="IPR036663">
    <property type="entry name" value="Fumarylacetoacetase_C_sf"/>
</dbReference>
<proteinExistence type="inferred from homology"/>
<dbReference type="AlphaFoldDB" id="M4Z5L4"/>
<evidence type="ECO:0000256" key="1">
    <source>
        <dbReference type="ARBA" id="ARBA00010211"/>
    </source>
</evidence>
<evidence type="ECO:0000256" key="2">
    <source>
        <dbReference type="ARBA" id="ARBA00022723"/>
    </source>
</evidence>
<feature type="domain" description="Fumarylacetoacetase-like C-terminal" evidence="3">
    <location>
        <begin position="74"/>
        <end position="278"/>
    </location>
</feature>
<dbReference type="Gene3D" id="3.90.850.10">
    <property type="entry name" value="Fumarylacetoacetase-like, C-terminal domain"/>
    <property type="match status" value="1"/>
</dbReference>
<dbReference type="STRING" id="1245469.S58_25630"/>
<dbReference type="GO" id="GO:0016853">
    <property type="term" value="F:isomerase activity"/>
    <property type="evidence" value="ECO:0007669"/>
    <property type="project" value="UniProtKB-KW"/>
</dbReference>
<sequence>MKFASFAINDTPSWGLVEGTEIADLGAILRDRFPDLKSAIAADALKEAAAAAAGAKRHPLSAITFLPVIPNPDKILCIGLNYETHRKETGRSEVENPTVFGRFANSQTGHLTNIIRPRVSTDLDFEGELAIVIGKPGRYIPRSDAWQHIAGYACYNEGSVRDFQRHTHQFTPGKNFPATGAFGPWLVTPDEIDDLGSLRLQTRLNGEVVQDATINQMIFDIPRQIEYCSSFTRLEPGDVIATGTPGGVGSRRTPPLWMKAGDVVEVEIDRIGLLRNGIADEAV</sequence>
<dbReference type="OrthoDB" id="5197601at2"/>
<name>M4Z5L4_9BRAD</name>
<reference evidence="4 5" key="1">
    <citation type="journal article" date="2013" name="Appl. Environ. Microbiol.">
        <title>Genome analysis suggests that the soil oligotrophic bacterium Agromonas oligotrophica (Bradyrhizobium oligotrophicum) is a nitrogen-fixing symbiont of Aeschynomene indica.</title>
        <authorList>
            <person name="Okubo T."/>
            <person name="Fukushima S."/>
            <person name="Itakura M."/>
            <person name="Oshima K."/>
            <person name="Longtonglang A."/>
            <person name="Teaumroong N."/>
            <person name="Mitsui H."/>
            <person name="Hattori M."/>
            <person name="Hattori R."/>
            <person name="Hattori T."/>
            <person name="Minamisawa K."/>
        </authorList>
    </citation>
    <scope>NUCLEOTIDE SEQUENCE [LARGE SCALE GENOMIC DNA]</scope>
    <source>
        <strain evidence="4 5">S58</strain>
    </source>
</reference>
<keyword evidence="5" id="KW-1185">Reference proteome</keyword>
<dbReference type="GO" id="GO:0044281">
    <property type="term" value="P:small molecule metabolic process"/>
    <property type="evidence" value="ECO:0007669"/>
    <property type="project" value="UniProtKB-ARBA"/>
</dbReference>